<dbReference type="AlphaFoldDB" id="A0A8K0DA20"/>
<keyword evidence="3" id="KW-1185">Reference proteome</keyword>
<dbReference type="Proteomes" id="UP000801492">
    <property type="component" value="Unassembled WGS sequence"/>
</dbReference>
<evidence type="ECO:0000313" key="2">
    <source>
        <dbReference type="EMBL" id="KAF2900514.1"/>
    </source>
</evidence>
<dbReference type="PANTHER" id="PTHR45749">
    <property type="match status" value="1"/>
</dbReference>
<name>A0A8K0DA20_IGNLU</name>
<comment type="caution">
    <text evidence="2">The sequence shown here is derived from an EMBL/GenBank/DDBJ whole genome shotgun (WGS) entry which is preliminary data.</text>
</comment>
<reference evidence="2" key="1">
    <citation type="submission" date="2019-08" db="EMBL/GenBank/DDBJ databases">
        <title>The genome of the North American firefly Photinus pyralis.</title>
        <authorList>
            <consortium name="Photinus pyralis genome working group"/>
            <person name="Fallon T.R."/>
            <person name="Sander Lower S.E."/>
            <person name="Weng J.-K."/>
        </authorList>
    </citation>
    <scope>NUCLEOTIDE SEQUENCE</scope>
    <source>
        <strain evidence="2">TRF0915ILg1</strain>
        <tissue evidence="2">Whole body</tissue>
    </source>
</reference>
<dbReference type="EMBL" id="VTPC01002141">
    <property type="protein sequence ID" value="KAF2900514.1"/>
    <property type="molecule type" value="Genomic_DNA"/>
</dbReference>
<organism evidence="2 3">
    <name type="scientific">Ignelater luminosus</name>
    <name type="common">Cucubano</name>
    <name type="synonym">Pyrophorus luminosus</name>
    <dbReference type="NCBI Taxonomy" id="2038154"/>
    <lineage>
        <taxon>Eukaryota</taxon>
        <taxon>Metazoa</taxon>
        <taxon>Ecdysozoa</taxon>
        <taxon>Arthropoda</taxon>
        <taxon>Hexapoda</taxon>
        <taxon>Insecta</taxon>
        <taxon>Pterygota</taxon>
        <taxon>Neoptera</taxon>
        <taxon>Endopterygota</taxon>
        <taxon>Coleoptera</taxon>
        <taxon>Polyphaga</taxon>
        <taxon>Elateriformia</taxon>
        <taxon>Elateroidea</taxon>
        <taxon>Elateridae</taxon>
        <taxon>Agrypninae</taxon>
        <taxon>Pyrophorini</taxon>
        <taxon>Ignelater</taxon>
    </lineage>
</organism>
<dbReference type="PANTHER" id="PTHR45749:SF21">
    <property type="entry name" value="DUF4371 DOMAIN-CONTAINING PROTEIN"/>
    <property type="match status" value="1"/>
</dbReference>
<evidence type="ECO:0000256" key="1">
    <source>
        <dbReference type="SAM" id="MobiDB-lite"/>
    </source>
</evidence>
<feature type="compositionally biased region" description="Basic residues" evidence="1">
    <location>
        <begin position="9"/>
        <end position="24"/>
    </location>
</feature>
<dbReference type="OrthoDB" id="6613179at2759"/>
<feature type="non-terminal residue" evidence="2">
    <location>
        <position position="256"/>
    </location>
</feature>
<feature type="region of interest" description="Disordered" evidence="1">
    <location>
        <begin position="1"/>
        <end position="33"/>
    </location>
</feature>
<protein>
    <submittedName>
        <fullName evidence="2">Uncharacterized protein</fullName>
    </submittedName>
</protein>
<evidence type="ECO:0000313" key="3">
    <source>
        <dbReference type="Proteomes" id="UP000801492"/>
    </source>
</evidence>
<proteinExistence type="predicted"/>
<sequence length="256" mass="29477">MAPGGGAGKAKHYRVPERRRRRSAPCRPPVIGSTNLSASHASAAIAEIDFDGNDTGKWPENIDSNIRLLLIQRSPEVVQHINKDFTKEPTISRLVQSDTDAITSKVLSRRCLMQEWFYRTLINGEKVLRTWMAYSPPKASLFCFCCRLFENHTHQMRQISNHESSALHNQNFCKWKELETRLRKGQTIDKKEQEVEASKTKKWHEILIRMFDIIIFQAKQNLALCGHRDDTSANRGNFLELVHLLAKYNPVLSEHL</sequence>
<gene>
    <name evidence="2" type="ORF">ILUMI_05672</name>
</gene>
<accession>A0A8K0DA20</accession>